<evidence type="ECO:0000313" key="1">
    <source>
        <dbReference type="EMBL" id="KZS45053.1"/>
    </source>
</evidence>
<dbReference type="InterPro" id="IPR025855">
    <property type="entry name" value="Replic_Relax"/>
</dbReference>
<name>A0A163GN16_9BACL</name>
<keyword evidence="2" id="KW-1185">Reference proteome</keyword>
<dbReference type="Proteomes" id="UP000076796">
    <property type="component" value="Unassembled WGS sequence"/>
</dbReference>
<protein>
    <recommendedName>
        <fullName evidence="3">Replication-relaxation</fullName>
    </recommendedName>
</protein>
<dbReference type="AlphaFoldDB" id="A0A163GN16"/>
<comment type="caution">
    <text evidence="1">The sequence shown here is derived from an EMBL/GenBank/DDBJ whole genome shotgun (WGS) entry which is preliminary data.</text>
</comment>
<accession>A0A163GN16</accession>
<organism evidence="1 2">
    <name type="scientific">Paenibacillus glucanolyticus</name>
    <dbReference type="NCBI Taxonomy" id="59843"/>
    <lineage>
        <taxon>Bacteria</taxon>
        <taxon>Bacillati</taxon>
        <taxon>Bacillota</taxon>
        <taxon>Bacilli</taxon>
        <taxon>Bacillales</taxon>
        <taxon>Paenibacillaceae</taxon>
        <taxon>Paenibacillus</taxon>
    </lineage>
</organism>
<gene>
    <name evidence="1" type="ORF">AWU65_03465</name>
</gene>
<sequence length="453" mass="52056">MPSIGAYYFSKTEVDIISSLFIFRSGTAEQVTYMIQPELAPEGFANNAGKRSVYTGRIKYIAKTLSGLQKKGLVALMKPVHTMKFVYYLTQEGLNCAYSIFGIEEHSANLASGWPCDYGYFEYTLYKPSLDRFSHHDLSLNYHLQMLNFAALRGFKYEFIDNRYASREFYTKKQGKNVKRYFRPDGEFKINDKNHYWLEVDMSTERGEKLADKFESYRDYLDVISEGISFSEINETPRSIVFHSSATYITVRWISVFNAFMSKMEKYTPLINFRLTNNSTLSRAADAEVNSNSYLNKVKTNIQIHLKRESGFVGLPDSRSSSPSFIKLLSSDEDALGWSPNIVIVENSDGSKQILLFERLEGLESLGIARIIDLNKKLQELEIGRSGQIKEIIPILYYYDITPDETTVKGTGVDMVLRRTLSKLIVHDAKNNLWFDGFNNIEIKGNPLMYRRD</sequence>
<evidence type="ECO:0000313" key="2">
    <source>
        <dbReference type="Proteomes" id="UP000076796"/>
    </source>
</evidence>
<evidence type="ECO:0008006" key="3">
    <source>
        <dbReference type="Google" id="ProtNLM"/>
    </source>
</evidence>
<dbReference type="Pfam" id="PF13814">
    <property type="entry name" value="Replic_Relax"/>
    <property type="match status" value="1"/>
</dbReference>
<proteinExistence type="predicted"/>
<dbReference type="EMBL" id="LWMH01000001">
    <property type="protein sequence ID" value="KZS45053.1"/>
    <property type="molecule type" value="Genomic_DNA"/>
</dbReference>
<dbReference type="RefSeq" id="WP_063477558.1">
    <property type="nucleotide sequence ID" value="NZ_JBCMWP010000019.1"/>
</dbReference>
<reference evidence="1" key="1">
    <citation type="journal article" date="2016" name="Genome Announc.">
        <title>Draft genomes of two strains of Paenibacillus glucanolyticus with capability to degrade lignocellulose.</title>
        <authorList>
            <person name="Mathews S.L."/>
            <person name="Pawlak J."/>
            <person name="Grunden A.M."/>
        </authorList>
    </citation>
    <scope>NUCLEOTIDE SEQUENCE [LARGE SCALE GENOMIC DNA]</scope>
    <source>
        <strain evidence="1">SLM1</strain>
    </source>
</reference>
<dbReference type="OrthoDB" id="2516043at2"/>